<dbReference type="GO" id="GO:0009279">
    <property type="term" value="C:cell outer membrane"/>
    <property type="evidence" value="ECO:0007669"/>
    <property type="project" value="InterPro"/>
</dbReference>
<dbReference type="Proteomes" id="UP000011651">
    <property type="component" value="Unassembled WGS sequence"/>
</dbReference>
<feature type="signal peptide" evidence="2">
    <location>
        <begin position="1"/>
        <end position="37"/>
    </location>
</feature>
<evidence type="ECO:0000256" key="2">
    <source>
        <dbReference type="SAM" id="SignalP"/>
    </source>
</evidence>
<dbReference type="PIRSF" id="PIRSF019271">
    <property type="entry name" value="Acid_Ptase_C"/>
    <property type="match status" value="1"/>
</dbReference>
<dbReference type="SFLD" id="SFLDG01125">
    <property type="entry name" value="C1.1:_Acid_Phosphatase_Like"/>
    <property type="match status" value="1"/>
</dbReference>
<comment type="caution">
    <text evidence="3">The sequence shown here is derived from an EMBL/GenBank/DDBJ whole genome shotgun (WGS) entry which is preliminary data.</text>
</comment>
<organism evidence="3 4">
    <name type="scientific">Vreelandella titanicae BH1</name>
    <dbReference type="NCBI Taxonomy" id="1204738"/>
    <lineage>
        <taxon>Bacteria</taxon>
        <taxon>Pseudomonadati</taxon>
        <taxon>Pseudomonadota</taxon>
        <taxon>Gammaproteobacteria</taxon>
        <taxon>Oceanospirillales</taxon>
        <taxon>Halomonadaceae</taxon>
        <taxon>Vreelandella</taxon>
    </lineage>
</organism>
<accession>L9UCN6</accession>
<keyword evidence="1 2" id="KW-0732">Signal</keyword>
<dbReference type="SUPFAM" id="SSF56784">
    <property type="entry name" value="HAD-like"/>
    <property type="match status" value="1"/>
</dbReference>
<dbReference type="Pfam" id="PF03767">
    <property type="entry name" value="Acid_phosphat_B"/>
    <property type="match status" value="1"/>
</dbReference>
<gene>
    <name evidence="3" type="ORF">HALTITAN_1083</name>
</gene>
<proteinExistence type="predicted"/>
<feature type="chain" id="PRO_5004003287" evidence="2">
    <location>
        <begin position="38"/>
        <end position="268"/>
    </location>
</feature>
<protein>
    <submittedName>
        <fullName evidence="3">5-nucleotidase lipoprotein e(P4)</fullName>
    </submittedName>
</protein>
<dbReference type="SFLD" id="SFLDS00003">
    <property type="entry name" value="Haloacid_Dehalogenase"/>
    <property type="match status" value="1"/>
</dbReference>
<dbReference type="InterPro" id="IPR006423">
    <property type="entry name" value="Lipo_e_P4"/>
</dbReference>
<evidence type="ECO:0000313" key="4">
    <source>
        <dbReference type="Proteomes" id="UP000011651"/>
    </source>
</evidence>
<sequence length="268" mass="29631">MRSPSPGDHSMTKPFPSRLCTLAALASLTALPLTSHANSDGAEICAQEAYAMGLRYQQQSAEAAALQRQGFALATYRLEDQIEAHGGSDDLAIITDLDETVLDNSALLVRDMQACHDYTTWDTWKHWEREGEPRLMPGAKAFLDYADEQGVAIFYVSDRYQENEADTIATLEALELPQVSEQSVMLLGPAKAERRAEVVDNHTLVMQLGDSLHDFAGDFAGADLDQQHALVEENAERFGNDWIVFPNATYGAWSEAELDAWEAPHEVE</sequence>
<dbReference type="Gene3D" id="3.40.50.1000">
    <property type="entry name" value="HAD superfamily/HAD-like"/>
    <property type="match status" value="1"/>
</dbReference>
<dbReference type="InterPro" id="IPR036412">
    <property type="entry name" value="HAD-like_sf"/>
</dbReference>
<dbReference type="PATRIC" id="fig|1204738.3.peg.1624"/>
<dbReference type="EMBL" id="AOPO01000003">
    <property type="protein sequence ID" value="ELY21963.1"/>
    <property type="molecule type" value="Genomic_DNA"/>
</dbReference>
<evidence type="ECO:0000256" key="1">
    <source>
        <dbReference type="ARBA" id="ARBA00022729"/>
    </source>
</evidence>
<reference evidence="3 4" key="1">
    <citation type="journal article" date="2013" name="Genome Announc.">
        <title>Draft Genome of the Marine Gammaproteobacterium Halomonas titanicae.</title>
        <authorList>
            <person name="Sanchez-Porro C."/>
            <person name="de la Haba R.R."/>
            <person name="Cruz-Hernandez N."/>
            <person name="Gonzalez J.M."/>
            <person name="Reyes-Guirao C."/>
            <person name="Navarro-Sampedro L."/>
            <person name="Carballo M."/>
            <person name="Ventosa A."/>
        </authorList>
    </citation>
    <scope>NUCLEOTIDE SEQUENCE [LARGE SCALE GENOMIC DNA]</scope>
    <source>
        <strain evidence="3 4">BH1</strain>
    </source>
</reference>
<dbReference type="InterPro" id="IPR023214">
    <property type="entry name" value="HAD_sf"/>
</dbReference>
<dbReference type="InterPro" id="IPR005519">
    <property type="entry name" value="Acid_phosphat_B-like"/>
</dbReference>
<name>L9UCN6_9GAMM</name>
<evidence type="ECO:0000313" key="3">
    <source>
        <dbReference type="EMBL" id="ELY21963.1"/>
    </source>
</evidence>
<keyword evidence="3" id="KW-0449">Lipoprotein</keyword>
<dbReference type="AlphaFoldDB" id="L9UCN6"/>